<keyword evidence="3" id="KW-1185">Reference proteome</keyword>
<keyword evidence="1" id="KW-0472">Membrane</keyword>
<dbReference type="RefSeq" id="WP_147192177.1">
    <property type="nucleotide sequence ID" value="NZ_CP042435.1"/>
</dbReference>
<name>A0A5B8VCV4_9BACT</name>
<accession>A0A5B8VCV4</accession>
<dbReference type="EMBL" id="CP042435">
    <property type="protein sequence ID" value="QEC69300.1"/>
    <property type="molecule type" value="Genomic_DNA"/>
</dbReference>
<organism evidence="2 3">
    <name type="scientific">Panacibacter ginsenosidivorans</name>
    <dbReference type="NCBI Taxonomy" id="1813871"/>
    <lineage>
        <taxon>Bacteria</taxon>
        <taxon>Pseudomonadati</taxon>
        <taxon>Bacteroidota</taxon>
        <taxon>Chitinophagia</taxon>
        <taxon>Chitinophagales</taxon>
        <taxon>Chitinophagaceae</taxon>
        <taxon>Panacibacter</taxon>
    </lineage>
</organism>
<sequence>MIEKISWASYATALLTIVVIYYIVIVLLYYRREFFSIANALRRQSRTITFSNRKDSVQDEEIITTCPFINNVDTDNVKVVSETGDISTQVFDLVEKIKDAILYYVERQYIREEIITGLQLLLKEYHQFRYSTGFNQ</sequence>
<dbReference type="Proteomes" id="UP000321533">
    <property type="component" value="Chromosome"/>
</dbReference>
<feature type="transmembrane region" description="Helical" evidence="1">
    <location>
        <begin position="6"/>
        <end position="30"/>
    </location>
</feature>
<evidence type="ECO:0000313" key="2">
    <source>
        <dbReference type="EMBL" id="QEC69300.1"/>
    </source>
</evidence>
<evidence type="ECO:0000256" key="1">
    <source>
        <dbReference type="SAM" id="Phobius"/>
    </source>
</evidence>
<dbReference type="KEGG" id="pgin:FRZ67_19045"/>
<keyword evidence="1" id="KW-1133">Transmembrane helix</keyword>
<protein>
    <submittedName>
        <fullName evidence="2">Uncharacterized protein</fullName>
    </submittedName>
</protein>
<proteinExistence type="predicted"/>
<dbReference type="AlphaFoldDB" id="A0A5B8VCV4"/>
<evidence type="ECO:0000313" key="3">
    <source>
        <dbReference type="Proteomes" id="UP000321533"/>
    </source>
</evidence>
<keyword evidence="1" id="KW-0812">Transmembrane</keyword>
<gene>
    <name evidence="2" type="ORF">FRZ67_19045</name>
</gene>
<reference evidence="2 3" key="1">
    <citation type="journal article" date="2016" name="Int. J. Syst. Evol. Microbiol.">
        <title>Panacibacter ginsenosidivorans gen. nov., sp. nov., with ginsenoside converting activity isolated from soil of a ginseng field.</title>
        <authorList>
            <person name="Siddiqi M.Z."/>
            <person name="Muhammad Shafi S."/>
            <person name="Choi K.D."/>
            <person name="Im W.T."/>
        </authorList>
    </citation>
    <scope>NUCLEOTIDE SEQUENCE [LARGE SCALE GENOMIC DNA]</scope>
    <source>
        <strain evidence="2 3">Gsoil1550</strain>
    </source>
</reference>